<reference evidence="1 2" key="1">
    <citation type="journal article" date="2018" name="Mol. Ecol.">
        <title>The obligate alkalophilic soda-lake fungus Sodiomyces alkalinus has shifted to a protein diet.</title>
        <authorList>
            <person name="Grum-Grzhimaylo A.A."/>
            <person name="Falkoski D.L."/>
            <person name="van den Heuvel J."/>
            <person name="Valero-Jimenez C.A."/>
            <person name="Min B."/>
            <person name="Choi I.G."/>
            <person name="Lipzen A."/>
            <person name="Daum C.G."/>
            <person name="Aanen D.K."/>
            <person name="Tsang A."/>
            <person name="Henrissat B."/>
            <person name="Bilanenko E.N."/>
            <person name="de Vries R.P."/>
            <person name="van Kan J.A.L."/>
            <person name="Grigoriev I.V."/>
            <person name="Debets A.J.M."/>
        </authorList>
    </citation>
    <scope>NUCLEOTIDE SEQUENCE [LARGE SCALE GENOMIC DNA]</scope>
    <source>
        <strain evidence="1 2">F11</strain>
    </source>
</reference>
<organism evidence="1 2">
    <name type="scientific">Sodiomyces alkalinus (strain CBS 110278 / VKM F-3762 / F11)</name>
    <name type="common">Alkaliphilic filamentous fungus</name>
    <dbReference type="NCBI Taxonomy" id="1314773"/>
    <lineage>
        <taxon>Eukaryota</taxon>
        <taxon>Fungi</taxon>
        <taxon>Dikarya</taxon>
        <taxon>Ascomycota</taxon>
        <taxon>Pezizomycotina</taxon>
        <taxon>Sordariomycetes</taxon>
        <taxon>Hypocreomycetidae</taxon>
        <taxon>Glomerellales</taxon>
        <taxon>Plectosphaerellaceae</taxon>
        <taxon>Sodiomyces</taxon>
    </lineage>
</organism>
<dbReference type="RefSeq" id="XP_028464430.1">
    <property type="nucleotide sequence ID" value="XM_028615141.1"/>
</dbReference>
<dbReference type="EMBL" id="ML119059">
    <property type="protein sequence ID" value="ROT36624.1"/>
    <property type="molecule type" value="Genomic_DNA"/>
</dbReference>
<keyword evidence="2" id="KW-1185">Reference proteome</keyword>
<sequence>MPRTARDWNCVTFNPENEKTTSEFINSHVHVYLTSSTISGRGVPVGKLWIWIQKRPSRLSAEDGGLIQLRPLSICHYHRHIRSAALSGRGRSKMESKQKTKVRHRYWYKLLNFPSRCSMRGQRIPPLPRHEQGYKIGSRRSRSFSPIWITSTDSGQGEISSGHTSVLEYAYARVVDYPFRMWISTRKVEWQYVLEEVGTGSSSLPSTRRSQVAPFRVPFRIPEHETDRSSAVSQRQYTYRHCTSPTRQCCSPTVSAQTPELGEPFGPELSDANDKVYGQNAYNPLSRRETDTRQALICRKTANRCASSGSLPRPRLLPLFLAISLLGVEDISGSWTTYPPAISMSSHHAQERHGFAYDEVNGTTHAYYVYIILKPVEGSNSCWNGRKEKLRTRAKHIVSVTRETPQKQGMAA</sequence>
<accession>A0A3N2PQ88</accession>
<name>A0A3N2PQ88_SODAK</name>
<evidence type="ECO:0000313" key="2">
    <source>
        <dbReference type="Proteomes" id="UP000272025"/>
    </source>
</evidence>
<protein>
    <submittedName>
        <fullName evidence="1">Uncharacterized protein</fullName>
    </submittedName>
</protein>
<dbReference type="GeneID" id="39583618"/>
<proteinExistence type="predicted"/>
<evidence type="ECO:0000313" key="1">
    <source>
        <dbReference type="EMBL" id="ROT36624.1"/>
    </source>
</evidence>
<dbReference type="AlphaFoldDB" id="A0A3N2PQ88"/>
<gene>
    <name evidence="1" type="ORF">SODALDRAFT_380927</name>
</gene>
<dbReference type="Proteomes" id="UP000272025">
    <property type="component" value="Unassembled WGS sequence"/>
</dbReference>